<feature type="transmembrane region" description="Helical" evidence="11">
    <location>
        <begin position="171"/>
        <end position="193"/>
    </location>
</feature>
<feature type="transmembrane region" description="Helical" evidence="11">
    <location>
        <begin position="49"/>
        <end position="69"/>
    </location>
</feature>
<keyword evidence="6 11" id="KW-0812">Transmembrane</keyword>
<evidence type="ECO:0000313" key="14">
    <source>
        <dbReference type="Proteomes" id="UP001198962"/>
    </source>
</evidence>
<feature type="compositionally biased region" description="Low complexity" evidence="10">
    <location>
        <begin position="447"/>
        <end position="457"/>
    </location>
</feature>
<dbReference type="GO" id="GO:0055085">
    <property type="term" value="P:transmembrane transport"/>
    <property type="evidence" value="ECO:0007669"/>
    <property type="project" value="InterPro"/>
</dbReference>
<dbReference type="GO" id="GO:0030288">
    <property type="term" value="C:outer membrane-bounded periplasmic space"/>
    <property type="evidence" value="ECO:0007669"/>
    <property type="project" value="InterPro"/>
</dbReference>
<keyword evidence="3" id="KW-0813">Transport</keyword>
<evidence type="ECO:0000256" key="9">
    <source>
        <dbReference type="ARBA" id="ARBA00023136"/>
    </source>
</evidence>
<organism evidence="13 14">
    <name type="scientific">Brotaphodocola catenula</name>
    <dbReference type="NCBI Taxonomy" id="2885361"/>
    <lineage>
        <taxon>Bacteria</taxon>
        <taxon>Bacillati</taxon>
        <taxon>Bacillota</taxon>
        <taxon>Clostridia</taxon>
        <taxon>Lachnospirales</taxon>
        <taxon>Lachnospiraceae</taxon>
        <taxon>Brotaphodocola</taxon>
    </lineage>
</organism>
<evidence type="ECO:0000259" key="12">
    <source>
        <dbReference type="Pfam" id="PF06808"/>
    </source>
</evidence>
<keyword evidence="8 11" id="KW-1133">Transmembrane helix</keyword>
<dbReference type="AlphaFoldDB" id="A0AAE3DM98"/>
<feature type="transmembrane region" description="Helical" evidence="11">
    <location>
        <begin position="138"/>
        <end position="159"/>
    </location>
</feature>
<keyword evidence="14" id="KW-1185">Reference proteome</keyword>
<dbReference type="InterPro" id="IPR038404">
    <property type="entry name" value="TRAP_DctP_sf"/>
</dbReference>
<feature type="transmembrane region" description="Helical" evidence="11">
    <location>
        <begin position="90"/>
        <end position="106"/>
    </location>
</feature>
<evidence type="ECO:0000256" key="3">
    <source>
        <dbReference type="ARBA" id="ARBA00022448"/>
    </source>
</evidence>
<comment type="caution">
    <text evidence="13">The sequence shown here is derived from an EMBL/GenBank/DDBJ whole genome shotgun (WGS) entry which is preliminary data.</text>
</comment>
<dbReference type="Gene3D" id="3.40.190.170">
    <property type="entry name" value="Bacterial extracellular solute-binding protein, family 7"/>
    <property type="match status" value="2"/>
</dbReference>
<dbReference type="NCBIfam" id="TIGR00786">
    <property type="entry name" value="dctM"/>
    <property type="match status" value="1"/>
</dbReference>
<evidence type="ECO:0000256" key="1">
    <source>
        <dbReference type="ARBA" id="ARBA00004429"/>
    </source>
</evidence>
<evidence type="ECO:0000256" key="2">
    <source>
        <dbReference type="ARBA" id="ARBA00009023"/>
    </source>
</evidence>
<evidence type="ECO:0000256" key="5">
    <source>
        <dbReference type="ARBA" id="ARBA00022519"/>
    </source>
</evidence>
<evidence type="ECO:0000256" key="7">
    <source>
        <dbReference type="ARBA" id="ARBA00022729"/>
    </source>
</evidence>
<dbReference type="PANTHER" id="PTHR33376:SF7">
    <property type="entry name" value="C4-DICARBOXYLATE-BINDING PROTEIN DCTB"/>
    <property type="match status" value="1"/>
</dbReference>
<dbReference type="NCBIfam" id="TIGR00787">
    <property type="entry name" value="dctP"/>
    <property type="match status" value="2"/>
</dbReference>
<dbReference type="GO" id="GO:0005886">
    <property type="term" value="C:plasma membrane"/>
    <property type="evidence" value="ECO:0007669"/>
    <property type="project" value="UniProtKB-SubCell"/>
</dbReference>
<accession>A0AAE3DM98</accession>
<protein>
    <submittedName>
        <fullName evidence="13">TRAP transporter large permease subunit</fullName>
    </submittedName>
</protein>
<evidence type="ECO:0000313" key="13">
    <source>
        <dbReference type="EMBL" id="MCC2165888.1"/>
    </source>
</evidence>
<sequence>MVSAVLFVSFFLLLLLNVPISVCLGLSSACAILYSGTSLTIVATNIYSGISKFLLLAIPFFVLSGNIMAKAGISTRLIHFVDTCVGHRKGGIANVCVIVACFFGAISGSGPATVAALGAVLIPAMVERGGFSAPFATALMATSSSIAIVIPPSIAFVVYASITGASIGDMFVAGIVPGILMGLALVLVVMWEVRHNRVVPANVKKASAKERWDAFKDAFWGFLMPLIILGGIYGGFFTPTEAAAVSVVYGLFVGMVIYREVKWTDLWDILIDSAKTTGGIMLIVSCASLFSFVCTRFGISTAASELLGGLAKNQFTFLLICNVIFLIAGCFIDANSAMYIFIPIMLPVCKALGYNVIAFGVMATVNLAIGQVTPPVGVNLFVAIGVKLKKGMEVSLQQISRAVMPMVGASVAVLLLITYVPVISTGLPALLGSQAAMSSSGTAGTDSSNGAENESGSGVAGNSDSVDGEDFNTIEDYSDLDWPEMTWNFTCSTTETSTWAEGGRKFGELMEKATGGKIKVDVYAADQLTNGNQSEGIQALMNGDPVQISMHSNLIYSAFDPRFNVVSLPYLFDSVEDADAVLDGPAGEKLVEILESYGLHCMGMAENGFRQLTNSVRPVKSVDDIKNLKLRVAGSNLLMKCYELWGADATNMNWSETYTALQQKTVDGQENPLPAIDAASVQEVQKYVSLWNANYDCLFFCINQDLYDSLTPEQQAVVDEAGRKAVAYERHINRAGDEEILSRWQSENGVEVVPTEELDIESFKKAVEPVTDWYIKELQSQGYEDAETLVHAFTNAEGADSGANGGVSTSAYTVEDHSDLDWPEMTWNFTCSTTETSTWAEGGRMFGKLMEQATGGKIKVDVYAADQLTNGNQSEGIQALMNGDPVQISMHSNLIYSAFDPRFNVVSLPYLFDSTEDADRILDGEGGEKMKEILSSYGLHCMGLAENGFRELTNSVRPVKSVDDMKNLKLRVAGSNLLMKCYELWGADATNMNWSETYTALQQKTVDGQENPLPAIDAASVQEVQKYVSMWNANYDCLFFCINQDLYDSLTPEQQAVVDECGQLAVRYEREINRAGDDEILRRWQNKNGVEVIPFEELDIESFKKATEPVEEWYINELKKQGYNDAEELVSAFK</sequence>
<dbReference type="InterPro" id="IPR010656">
    <property type="entry name" value="DctM"/>
</dbReference>
<evidence type="ECO:0000256" key="10">
    <source>
        <dbReference type="SAM" id="MobiDB-lite"/>
    </source>
</evidence>
<dbReference type="RefSeq" id="WP_308452079.1">
    <property type="nucleotide sequence ID" value="NZ_JAJEPU010000061.1"/>
</dbReference>
<dbReference type="Pfam" id="PF03480">
    <property type="entry name" value="DctP"/>
    <property type="match status" value="2"/>
</dbReference>
<feature type="region of interest" description="Disordered" evidence="10">
    <location>
        <begin position="441"/>
        <end position="469"/>
    </location>
</feature>
<keyword evidence="7" id="KW-0732">Signal</keyword>
<feature type="transmembrane region" description="Helical" evidence="11">
    <location>
        <begin position="339"/>
        <end position="362"/>
    </location>
</feature>
<comment type="similarity">
    <text evidence="2">Belongs to the bacterial solute-binding protein 7 family.</text>
</comment>
<dbReference type="Pfam" id="PF06808">
    <property type="entry name" value="DctM"/>
    <property type="match status" value="1"/>
</dbReference>
<dbReference type="PANTHER" id="PTHR33376">
    <property type="match status" value="1"/>
</dbReference>
<dbReference type="NCBIfam" id="NF037995">
    <property type="entry name" value="TRAP_S1"/>
    <property type="match status" value="2"/>
</dbReference>
<comment type="subcellular location">
    <subcellularLocation>
        <location evidence="1">Cell inner membrane</location>
        <topology evidence="1">Multi-pass membrane protein</topology>
    </subcellularLocation>
</comment>
<feature type="transmembrane region" description="Helical" evidence="11">
    <location>
        <begin position="214"/>
        <end position="236"/>
    </location>
</feature>
<keyword evidence="4" id="KW-1003">Cell membrane</keyword>
<proteinExistence type="inferred from homology"/>
<feature type="domain" description="TRAP C4-dicarboxylate transport system permease DctM subunit" evidence="12">
    <location>
        <begin position="7"/>
        <end position="422"/>
    </location>
</feature>
<reference evidence="13" key="1">
    <citation type="submission" date="2021-10" db="EMBL/GenBank/DDBJ databases">
        <title>Anaerobic single-cell dispensing facilitates the cultivation of human gut bacteria.</title>
        <authorList>
            <person name="Afrizal A."/>
        </authorList>
    </citation>
    <scope>NUCLEOTIDE SEQUENCE</scope>
    <source>
        <strain evidence="13">CLA-AA-H274</strain>
    </source>
</reference>
<dbReference type="InterPro" id="IPR018389">
    <property type="entry name" value="DctP_fam"/>
</dbReference>
<dbReference type="Proteomes" id="UP001198962">
    <property type="component" value="Unassembled WGS sequence"/>
</dbReference>
<gene>
    <name evidence="13" type="ORF">LKD32_13590</name>
</gene>
<feature type="transmembrane region" description="Helical" evidence="11">
    <location>
        <begin position="242"/>
        <end position="258"/>
    </location>
</feature>
<name>A0AAE3DM98_9FIRM</name>
<feature type="transmembrane region" description="Helical" evidence="11">
    <location>
        <begin position="279"/>
        <end position="303"/>
    </location>
</feature>
<dbReference type="InterPro" id="IPR004681">
    <property type="entry name" value="TRAP_DctM"/>
</dbReference>
<dbReference type="EMBL" id="JAJEPU010000061">
    <property type="protein sequence ID" value="MCC2165888.1"/>
    <property type="molecule type" value="Genomic_DNA"/>
</dbReference>
<keyword evidence="5" id="KW-0997">Cell inner membrane</keyword>
<feature type="transmembrane region" description="Helical" evidence="11">
    <location>
        <begin position="407"/>
        <end position="431"/>
    </location>
</feature>
<feature type="transmembrane region" description="Helical" evidence="11">
    <location>
        <begin position="315"/>
        <end position="332"/>
    </location>
</feature>
<keyword evidence="9 11" id="KW-0472">Membrane</keyword>
<evidence type="ECO:0000256" key="4">
    <source>
        <dbReference type="ARBA" id="ARBA00022475"/>
    </source>
</evidence>
<evidence type="ECO:0000256" key="8">
    <source>
        <dbReference type="ARBA" id="ARBA00022989"/>
    </source>
</evidence>
<feature type="transmembrane region" description="Helical" evidence="11">
    <location>
        <begin position="368"/>
        <end position="386"/>
    </location>
</feature>
<evidence type="ECO:0000256" key="11">
    <source>
        <dbReference type="SAM" id="Phobius"/>
    </source>
</evidence>
<dbReference type="InterPro" id="IPR004682">
    <property type="entry name" value="TRAP_DctP"/>
</dbReference>
<evidence type="ECO:0000256" key="6">
    <source>
        <dbReference type="ARBA" id="ARBA00022692"/>
    </source>
</evidence>